<dbReference type="AlphaFoldDB" id="A0A0A9BZ00"/>
<proteinExistence type="predicted"/>
<protein>
    <submittedName>
        <fullName evidence="1">Uncharacterized protein</fullName>
    </submittedName>
</protein>
<evidence type="ECO:0000313" key="1">
    <source>
        <dbReference type="EMBL" id="JAD69269.1"/>
    </source>
</evidence>
<name>A0A0A9BZ00_ARUDO</name>
<sequence length="76" mass="8753">MMDNYFPMASRQLSASSPSRISLIRASMDCSEFQTILWFRCVHNLQLPYDQNSYSPQHFILLAQSALIHSMKSVDP</sequence>
<dbReference type="EMBL" id="GBRH01228626">
    <property type="protein sequence ID" value="JAD69269.1"/>
    <property type="molecule type" value="Transcribed_RNA"/>
</dbReference>
<reference evidence="1" key="1">
    <citation type="submission" date="2014-09" db="EMBL/GenBank/DDBJ databases">
        <authorList>
            <person name="Magalhaes I.L.F."/>
            <person name="Oliveira U."/>
            <person name="Santos F.R."/>
            <person name="Vidigal T.H.D.A."/>
            <person name="Brescovit A.D."/>
            <person name="Santos A.J."/>
        </authorList>
    </citation>
    <scope>NUCLEOTIDE SEQUENCE</scope>
    <source>
        <tissue evidence="1">Shoot tissue taken approximately 20 cm above the soil surface</tissue>
    </source>
</reference>
<organism evidence="1">
    <name type="scientific">Arundo donax</name>
    <name type="common">Giant reed</name>
    <name type="synonym">Donax arundinaceus</name>
    <dbReference type="NCBI Taxonomy" id="35708"/>
    <lineage>
        <taxon>Eukaryota</taxon>
        <taxon>Viridiplantae</taxon>
        <taxon>Streptophyta</taxon>
        <taxon>Embryophyta</taxon>
        <taxon>Tracheophyta</taxon>
        <taxon>Spermatophyta</taxon>
        <taxon>Magnoliopsida</taxon>
        <taxon>Liliopsida</taxon>
        <taxon>Poales</taxon>
        <taxon>Poaceae</taxon>
        <taxon>PACMAD clade</taxon>
        <taxon>Arundinoideae</taxon>
        <taxon>Arundineae</taxon>
        <taxon>Arundo</taxon>
    </lineage>
</organism>
<accession>A0A0A9BZ00</accession>
<reference evidence="1" key="2">
    <citation type="journal article" date="2015" name="Data Brief">
        <title>Shoot transcriptome of the giant reed, Arundo donax.</title>
        <authorList>
            <person name="Barrero R.A."/>
            <person name="Guerrero F.D."/>
            <person name="Moolhuijzen P."/>
            <person name="Goolsby J.A."/>
            <person name="Tidwell J."/>
            <person name="Bellgard S.E."/>
            <person name="Bellgard M.I."/>
        </authorList>
    </citation>
    <scope>NUCLEOTIDE SEQUENCE</scope>
    <source>
        <tissue evidence="1">Shoot tissue taken approximately 20 cm above the soil surface</tissue>
    </source>
</reference>